<accession>A0AAU1IAC3</accession>
<dbReference type="PANTHER" id="PTHR36503:SF3">
    <property type="entry name" value="BLR0126 PROTEIN"/>
    <property type="match status" value="1"/>
</dbReference>
<dbReference type="InterPro" id="IPR029068">
    <property type="entry name" value="Glyas_Bleomycin-R_OHBP_Dase"/>
</dbReference>
<dbReference type="Pfam" id="PF00903">
    <property type="entry name" value="Glyoxalase"/>
    <property type="match status" value="1"/>
</dbReference>
<dbReference type="AlphaFoldDB" id="A0AAU1IAC3"/>
<name>A0AAU1IAC3_9ACTN</name>
<evidence type="ECO:0000313" key="2">
    <source>
        <dbReference type="EMBL" id="WTP91053.1"/>
    </source>
</evidence>
<feature type="domain" description="VOC" evidence="1">
    <location>
        <begin position="1"/>
        <end position="123"/>
    </location>
</feature>
<evidence type="ECO:0000259" key="1">
    <source>
        <dbReference type="PROSITE" id="PS51819"/>
    </source>
</evidence>
<sequence>MPFVPCISVSDTAASLAFYKRLGFDADSSTSRPGDDLHMLLHKGEFCAMLYRNADLKQWLPVLRDQPLGFAGMFYFAVDDLDAFYEHAAQHAEVVKEMTTDETGQRMFYIRDPDGYVIGFNDKAALNAGDLGKYAEPT</sequence>
<gene>
    <name evidence="2" type="ORF">OG477_39455</name>
</gene>
<dbReference type="SUPFAM" id="SSF54593">
    <property type="entry name" value="Glyoxalase/Bleomycin resistance protein/Dihydroxybiphenyl dioxygenase"/>
    <property type="match status" value="1"/>
</dbReference>
<dbReference type="PROSITE" id="PS51819">
    <property type="entry name" value="VOC"/>
    <property type="match status" value="1"/>
</dbReference>
<proteinExistence type="predicted"/>
<dbReference type="PANTHER" id="PTHR36503">
    <property type="entry name" value="BLR2520 PROTEIN"/>
    <property type="match status" value="1"/>
</dbReference>
<reference evidence="2" key="1">
    <citation type="submission" date="2022-10" db="EMBL/GenBank/DDBJ databases">
        <title>The complete genomes of actinobacterial strains from the NBC collection.</title>
        <authorList>
            <person name="Joergensen T.S."/>
            <person name="Alvarez Arevalo M."/>
            <person name="Sterndorff E.B."/>
            <person name="Faurdal D."/>
            <person name="Vuksanovic O."/>
            <person name="Mourched A.-S."/>
            <person name="Charusanti P."/>
            <person name="Shaw S."/>
            <person name="Blin K."/>
            <person name="Weber T."/>
        </authorList>
    </citation>
    <scope>NUCLEOTIDE SEQUENCE</scope>
    <source>
        <strain evidence="2">NBC 00180</strain>
    </source>
</reference>
<organism evidence="2">
    <name type="scientific">Streptomyces sp. NBC_00180</name>
    <dbReference type="NCBI Taxonomy" id="2903632"/>
    <lineage>
        <taxon>Bacteria</taxon>
        <taxon>Bacillati</taxon>
        <taxon>Actinomycetota</taxon>
        <taxon>Actinomycetes</taxon>
        <taxon>Kitasatosporales</taxon>
        <taxon>Streptomycetaceae</taxon>
        <taxon>Streptomyces</taxon>
    </lineage>
</organism>
<dbReference type="InterPro" id="IPR004360">
    <property type="entry name" value="Glyas_Fos-R_dOase_dom"/>
</dbReference>
<dbReference type="EMBL" id="CP108140">
    <property type="protein sequence ID" value="WTP91053.1"/>
    <property type="molecule type" value="Genomic_DNA"/>
</dbReference>
<protein>
    <submittedName>
        <fullName evidence="2">VOC family protein</fullName>
    </submittedName>
</protein>
<dbReference type="InterPro" id="IPR037523">
    <property type="entry name" value="VOC_core"/>
</dbReference>
<dbReference type="Gene3D" id="3.10.180.10">
    <property type="entry name" value="2,3-Dihydroxybiphenyl 1,2-Dioxygenase, domain 1"/>
    <property type="match status" value="1"/>
</dbReference>